<accession>A0A812MVP5</accession>
<dbReference type="InterPro" id="IPR013087">
    <property type="entry name" value="Znf_C2H2_type"/>
</dbReference>
<feature type="non-terminal residue" evidence="2">
    <location>
        <position position="1"/>
    </location>
</feature>
<dbReference type="Pfam" id="PF12874">
    <property type="entry name" value="zf-met"/>
    <property type="match status" value="1"/>
</dbReference>
<comment type="caution">
    <text evidence="2">The sequence shown here is derived from an EMBL/GenBank/DDBJ whole genome shotgun (WGS) entry which is preliminary data.</text>
</comment>
<evidence type="ECO:0000313" key="3">
    <source>
        <dbReference type="Proteomes" id="UP000649617"/>
    </source>
</evidence>
<dbReference type="Gene3D" id="3.30.160.60">
    <property type="entry name" value="Classic Zinc Finger"/>
    <property type="match status" value="1"/>
</dbReference>
<dbReference type="EMBL" id="CAJNIZ010009387">
    <property type="protein sequence ID" value="CAE7280601.1"/>
    <property type="molecule type" value="Genomic_DNA"/>
</dbReference>
<protein>
    <submittedName>
        <fullName evidence="2">SPCC736.13 protein</fullName>
    </submittedName>
</protein>
<organism evidence="2 3">
    <name type="scientific">Symbiodinium pilosum</name>
    <name type="common">Dinoflagellate</name>
    <dbReference type="NCBI Taxonomy" id="2952"/>
    <lineage>
        <taxon>Eukaryota</taxon>
        <taxon>Sar</taxon>
        <taxon>Alveolata</taxon>
        <taxon>Dinophyceae</taxon>
        <taxon>Suessiales</taxon>
        <taxon>Symbiodiniaceae</taxon>
        <taxon>Symbiodinium</taxon>
    </lineage>
</organism>
<sequence length="140" mass="15817">MGAIPWQYTEYPSLYGGPCNVNRDASVKPTDATIFLYAHRESEIFRPALEAASAWRYCCNPSQSKQGPFNFRCDICHVSTRTVSDLDAHQAGKIHKKRFHLEKLWEAALEKAAEKPILQVTCNLHLMRSQAPPPPPPLLQ</sequence>
<proteinExistence type="predicted"/>
<dbReference type="SUPFAM" id="SSF57667">
    <property type="entry name" value="beta-beta-alpha zinc fingers"/>
    <property type="match status" value="1"/>
</dbReference>
<dbReference type="InterPro" id="IPR036236">
    <property type="entry name" value="Znf_C2H2_sf"/>
</dbReference>
<evidence type="ECO:0000313" key="2">
    <source>
        <dbReference type="EMBL" id="CAE7280601.1"/>
    </source>
</evidence>
<gene>
    <name evidence="2" type="primary">SPCC736.13</name>
    <name evidence="2" type="ORF">SPIL2461_LOCUS6287</name>
</gene>
<dbReference type="Proteomes" id="UP000649617">
    <property type="component" value="Unassembled WGS sequence"/>
</dbReference>
<name>A0A812MVP5_SYMPI</name>
<reference evidence="2" key="1">
    <citation type="submission" date="2021-02" db="EMBL/GenBank/DDBJ databases">
        <authorList>
            <person name="Dougan E. K."/>
            <person name="Rhodes N."/>
            <person name="Thang M."/>
            <person name="Chan C."/>
        </authorList>
    </citation>
    <scope>NUCLEOTIDE SEQUENCE</scope>
</reference>
<dbReference type="OrthoDB" id="445964at2759"/>
<evidence type="ECO:0000259" key="1">
    <source>
        <dbReference type="Pfam" id="PF12874"/>
    </source>
</evidence>
<keyword evidence="3" id="KW-1185">Reference proteome</keyword>
<feature type="domain" description="C2H2-type" evidence="1">
    <location>
        <begin position="71"/>
        <end position="95"/>
    </location>
</feature>
<dbReference type="AlphaFoldDB" id="A0A812MVP5"/>